<dbReference type="Gene3D" id="1.10.357.10">
    <property type="entry name" value="Tetracycline Repressor, domain 2"/>
    <property type="match status" value="1"/>
</dbReference>
<evidence type="ECO:0000259" key="3">
    <source>
        <dbReference type="PROSITE" id="PS50977"/>
    </source>
</evidence>
<dbReference type="Proteomes" id="UP001519363">
    <property type="component" value="Unassembled WGS sequence"/>
</dbReference>
<reference evidence="4 5" key="1">
    <citation type="submission" date="2021-03" db="EMBL/GenBank/DDBJ databases">
        <title>Sequencing the genomes of 1000 actinobacteria strains.</title>
        <authorList>
            <person name="Klenk H.-P."/>
        </authorList>
    </citation>
    <scope>NUCLEOTIDE SEQUENCE [LARGE SCALE GENOMIC DNA]</scope>
    <source>
        <strain evidence="4 5">DSM 44580</strain>
    </source>
</reference>
<evidence type="ECO:0000256" key="2">
    <source>
        <dbReference type="PROSITE-ProRule" id="PRU00335"/>
    </source>
</evidence>
<evidence type="ECO:0000313" key="4">
    <source>
        <dbReference type="EMBL" id="MBP2472293.1"/>
    </source>
</evidence>
<dbReference type="PANTHER" id="PTHR30055:SF146">
    <property type="entry name" value="HTH-TYPE TRANSCRIPTIONAL DUAL REGULATOR CECR"/>
    <property type="match status" value="1"/>
</dbReference>
<organism evidence="4 5">
    <name type="scientific">Crossiella equi</name>
    <dbReference type="NCBI Taxonomy" id="130796"/>
    <lineage>
        <taxon>Bacteria</taxon>
        <taxon>Bacillati</taxon>
        <taxon>Actinomycetota</taxon>
        <taxon>Actinomycetes</taxon>
        <taxon>Pseudonocardiales</taxon>
        <taxon>Pseudonocardiaceae</taxon>
        <taxon>Crossiella</taxon>
    </lineage>
</organism>
<feature type="domain" description="HTH tetR-type" evidence="3">
    <location>
        <begin position="11"/>
        <end position="71"/>
    </location>
</feature>
<dbReference type="PANTHER" id="PTHR30055">
    <property type="entry name" value="HTH-TYPE TRANSCRIPTIONAL REGULATOR RUTR"/>
    <property type="match status" value="1"/>
</dbReference>
<comment type="caution">
    <text evidence="4">The sequence shown here is derived from an EMBL/GenBank/DDBJ whole genome shotgun (WGS) entry which is preliminary data.</text>
</comment>
<accession>A0ABS5A6S4</accession>
<proteinExistence type="predicted"/>
<keyword evidence="1 2" id="KW-0238">DNA-binding</keyword>
<evidence type="ECO:0000256" key="1">
    <source>
        <dbReference type="ARBA" id="ARBA00023125"/>
    </source>
</evidence>
<dbReference type="EMBL" id="JAGIOO010000001">
    <property type="protein sequence ID" value="MBP2472293.1"/>
    <property type="molecule type" value="Genomic_DNA"/>
</dbReference>
<sequence length="199" mass="22267">MAEQRTRLSREARNAQLLDVAEALFAEHGFEGTSMEDIARAAGVTRPVIYSHYPGKDEVFLACVRRARAELEAGIREPEIMIEAGASVERVMERAGEVLFSLLERDPRRWMVLFNPSIALSKALSDQLLAMRRQTIARIARMLRHYAADEETGSAFAHAISGVGEQLGRWWLANPGIPKARVIALYRDFVTTGLTSLRD</sequence>
<dbReference type="InterPro" id="IPR050109">
    <property type="entry name" value="HTH-type_TetR-like_transc_reg"/>
</dbReference>
<keyword evidence="5" id="KW-1185">Reference proteome</keyword>
<dbReference type="PROSITE" id="PS50977">
    <property type="entry name" value="HTH_TETR_2"/>
    <property type="match status" value="1"/>
</dbReference>
<dbReference type="Pfam" id="PF00440">
    <property type="entry name" value="TetR_N"/>
    <property type="match status" value="1"/>
</dbReference>
<dbReference type="PRINTS" id="PR00455">
    <property type="entry name" value="HTHTETR"/>
</dbReference>
<protein>
    <submittedName>
        <fullName evidence="4">AcrR family transcriptional regulator</fullName>
    </submittedName>
</protein>
<name>A0ABS5A6S4_9PSEU</name>
<evidence type="ECO:0000313" key="5">
    <source>
        <dbReference type="Proteomes" id="UP001519363"/>
    </source>
</evidence>
<dbReference type="InterPro" id="IPR001647">
    <property type="entry name" value="HTH_TetR"/>
</dbReference>
<dbReference type="InterPro" id="IPR009057">
    <property type="entry name" value="Homeodomain-like_sf"/>
</dbReference>
<dbReference type="RefSeq" id="WP_086781511.1">
    <property type="nucleotide sequence ID" value="NZ_JAGIOO010000001.1"/>
</dbReference>
<gene>
    <name evidence="4" type="ORF">JOF53_001165</name>
</gene>
<feature type="DNA-binding region" description="H-T-H motif" evidence="2">
    <location>
        <begin position="34"/>
        <end position="53"/>
    </location>
</feature>
<dbReference type="SUPFAM" id="SSF46689">
    <property type="entry name" value="Homeodomain-like"/>
    <property type="match status" value="1"/>
</dbReference>